<keyword evidence="3 4" id="KW-0472">Membrane</keyword>
<dbReference type="SUPFAM" id="SSF103473">
    <property type="entry name" value="MFS general substrate transporter"/>
    <property type="match status" value="1"/>
</dbReference>
<evidence type="ECO:0000256" key="2">
    <source>
        <dbReference type="ARBA" id="ARBA00022989"/>
    </source>
</evidence>
<dbReference type="Pfam" id="PF07690">
    <property type="entry name" value="MFS_1"/>
    <property type="match status" value="2"/>
</dbReference>
<feature type="transmembrane region" description="Helical" evidence="4">
    <location>
        <begin position="12"/>
        <end position="35"/>
    </location>
</feature>
<keyword evidence="1 4" id="KW-0812">Transmembrane</keyword>
<dbReference type="EMBL" id="OJIN01000031">
    <property type="protein sequence ID" value="SPD72188.1"/>
    <property type="molecule type" value="Genomic_DNA"/>
</dbReference>
<feature type="transmembrane region" description="Helical" evidence="4">
    <location>
        <begin position="384"/>
        <end position="401"/>
    </location>
</feature>
<accession>A0A445MRV4</accession>
<sequence>MHNLPNSLKTGLAALGSFRVLPVGIWALGFVSMFMDISSELIHSLLPVFMSSVLGASMTDIGLIEGIAEAAAAIIKVFSGAISDFIGKRKFLAVLGYGLAAFTKPVFPLATTIGWVFVARFIDRVGKGIRSAPRDALVADIAPLEMRGAAYGLRQSLDSIGAFFGPLAAVVFMLLFAGDIKSVLWVAVVPGFISVLLLVSFVHDPERAAGHSGKEGPLSFGDAMRLPVDYWLIVLLGAVFTLARFSEAFLVLRAQDVGLSLGYVPMVFVVMNITYTLSSYPAGVAADQFSSRTILISGLVMLAAADLALAGAASPLLVFIGAGLWGVHMGLTQGLFAKLVADTAPSVLRGTAFGIFNLVSGISLLLASLIAGMLWSAFGAPSTFIAGAVFVTISVFGLLFYRRSPHRREEGRKDSDVGYKR</sequence>
<feature type="transmembrane region" description="Helical" evidence="4">
    <location>
        <begin position="353"/>
        <end position="378"/>
    </location>
</feature>
<dbReference type="GO" id="GO:0022857">
    <property type="term" value="F:transmembrane transporter activity"/>
    <property type="evidence" value="ECO:0007669"/>
    <property type="project" value="InterPro"/>
</dbReference>
<feature type="domain" description="Major facilitator superfamily (MFS) profile" evidence="5">
    <location>
        <begin position="24"/>
        <end position="406"/>
    </location>
</feature>
<dbReference type="PANTHER" id="PTHR23518:SF2">
    <property type="entry name" value="MAJOR FACILITATOR SUPERFAMILY TRANSPORTER"/>
    <property type="match status" value="1"/>
</dbReference>
<feature type="transmembrane region" description="Helical" evidence="4">
    <location>
        <begin position="106"/>
        <end position="122"/>
    </location>
</feature>
<protein>
    <recommendedName>
        <fullName evidence="5">Major facilitator superfamily (MFS) profile domain-containing protein</fullName>
    </recommendedName>
</protein>
<organism evidence="6">
    <name type="scientific">uncultured Desulfobacterium sp</name>
    <dbReference type="NCBI Taxonomy" id="201089"/>
    <lineage>
        <taxon>Bacteria</taxon>
        <taxon>Pseudomonadati</taxon>
        <taxon>Thermodesulfobacteriota</taxon>
        <taxon>Desulfobacteria</taxon>
        <taxon>Desulfobacterales</taxon>
        <taxon>Desulfobacteriaceae</taxon>
        <taxon>Desulfobacterium</taxon>
        <taxon>environmental samples</taxon>
    </lineage>
</organism>
<dbReference type="PROSITE" id="PS50850">
    <property type="entry name" value="MFS"/>
    <property type="match status" value="1"/>
</dbReference>
<feature type="transmembrane region" description="Helical" evidence="4">
    <location>
        <begin position="183"/>
        <end position="202"/>
    </location>
</feature>
<feature type="transmembrane region" description="Helical" evidence="4">
    <location>
        <begin position="156"/>
        <end position="177"/>
    </location>
</feature>
<evidence type="ECO:0000256" key="3">
    <source>
        <dbReference type="ARBA" id="ARBA00023136"/>
    </source>
</evidence>
<gene>
    <name evidence="6" type="ORF">PITCH_A1260011</name>
</gene>
<name>A0A445MRV4_9BACT</name>
<dbReference type="InterPro" id="IPR036259">
    <property type="entry name" value="MFS_trans_sf"/>
</dbReference>
<dbReference type="Gene3D" id="1.20.1250.20">
    <property type="entry name" value="MFS general substrate transporter like domains"/>
    <property type="match status" value="2"/>
</dbReference>
<dbReference type="InterPro" id="IPR020846">
    <property type="entry name" value="MFS_dom"/>
</dbReference>
<dbReference type="CDD" id="cd17370">
    <property type="entry name" value="MFS_MJ1317_like"/>
    <property type="match status" value="1"/>
</dbReference>
<feature type="transmembrane region" description="Helical" evidence="4">
    <location>
        <begin position="316"/>
        <end position="341"/>
    </location>
</feature>
<dbReference type="AlphaFoldDB" id="A0A445MRV4"/>
<evidence type="ECO:0000259" key="5">
    <source>
        <dbReference type="PROSITE" id="PS50850"/>
    </source>
</evidence>
<reference evidence="6" key="1">
    <citation type="submission" date="2018-01" db="EMBL/GenBank/DDBJ databases">
        <authorList>
            <person name="Regsiter A."/>
            <person name="William W."/>
        </authorList>
    </citation>
    <scope>NUCLEOTIDE SEQUENCE</scope>
    <source>
        <strain evidence="6">TRIP AH-1</strain>
    </source>
</reference>
<proteinExistence type="predicted"/>
<feature type="transmembrane region" description="Helical" evidence="4">
    <location>
        <begin position="257"/>
        <end position="277"/>
    </location>
</feature>
<dbReference type="InterPro" id="IPR011701">
    <property type="entry name" value="MFS"/>
</dbReference>
<feature type="transmembrane region" description="Helical" evidence="4">
    <location>
        <begin position="66"/>
        <end position="86"/>
    </location>
</feature>
<keyword evidence="2 4" id="KW-1133">Transmembrane helix</keyword>
<dbReference type="PANTHER" id="PTHR23518">
    <property type="entry name" value="C-METHYLTRANSFERASE"/>
    <property type="match status" value="1"/>
</dbReference>
<feature type="transmembrane region" description="Helical" evidence="4">
    <location>
        <begin position="223"/>
        <end position="245"/>
    </location>
</feature>
<evidence type="ECO:0000256" key="1">
    <source>
        <dbReference type="ARBA" id="ARBA00022692"/>
    </source>
</evidence>
<evidence type="ECO:0000256" key="4">
    <source>
        <dbReference type="SAM" id="Phobius"/>
    </source>
</evidence>
<evidence type="ECO:0000313" key="6">
    <source>
        <dbReference type="EMBL" id="SPD72188.1"/>
    </source>
</evidence>